<sequence>MWLFFLAIAILLVYKYRSVVKSAAKNLKIRGVEIPLLDQFEKQYPTYYKNAQDRVKAFNAAYQKTFDYGNISKDTLNTLFSIRVDVLYNISEIKLRLPNDLDMERHLAAAYEQADRRLMEYITDAKSRFNININPGQTSSAFAARNYRAANDIVV</sequence>
<evidence type="ECO:0000313" key="2">
    <source>
        <dbReference type="Proteomes" id="UP000202420"/>
    </source>
</evidence>
<accession>A7K8P8</accession>
<proteinExistence type="predicted"/>
<name>A7K8P8_9PHYC</name>
<dbReference type="OrthoDB" id="13827at10239"/>
<dbReference type="KEGG" id="vg:5470899"/>
<evidence type="ECO:0000313" key="1">
    <source>
        <dbReference type="EMBL" id="ABT16422.1"/>
    </source>
</evidence>
<keyword evidence="2" id="KW-1185">Reference proteome</keyword>
<protein>
    <submittedName>
        <fullName evidence="1">Uncharacterized protein Z288R</fullName>
    </submittedName>
</protein>
<dbReference type="Proteomes" id="UP000202420">
    <property type="component" value="Segment"/>
</dbReference>
<dbReference type="GeneID" id="5470899"/>
<reference evidence="1 2" key="1">
    <citation type="submission" date="2006-09" db="EMBL/GenBank/DDBJ databases">
        <title>Sequence and annotation of the 288-kb ATCV-1 virus that infects an endosymbiotic Chlorella strain of the heliozoon Acanthocystis turfacea.</title>
        <authorList>
            <person name="Fitzgerald L.A."/>
            <person name="Graves M.V."/>
            <person name="Li X."/>
            <person name="Pfitzner A.J.P."/>
            <person name="Hartigan J."/>
            <person name="Van Etten J.L."/>
        </authorList>
    </citation>
    <scope>NUCLEOTIDE SEQUENCE [LARGE SCALE GENOMIC DNA]</scope>
    <source>
        <strain evidence="1 2">ATCV-1</strain>
    </source>
</reference>
<dbReference type="EMBL" id="EF101928">
    <property type="protein sequence ID" value="ABT16422.1"/>
    <property type="molecule type" value="Genomic_DNA"/>
</dbReference>
<gene>
    <name evidence="1" type="primary">Z288R</name>
    <name evidence="1" type="ORF">ATCV1_Z288R</name>
</gene>
<dbReference type="RefSeq" id="YP_001426769.1">
    <property type="nucleotide sequence ID" value="NC_008724.1"/>
</dbReference>
<organism evidence="1 2">
    <name type="scientific">Chlorovirus heliozoae</name>
    <dbReference type="NCBI Taxonomy" id="322019"/>
    <lineage>
        <taxon>Viruses</taxon>
        <taxon>Varidnaviria</taxon>
        <taxon>Bamfordvirae</taxon>
        <taxon>Nucleocytoviricota</taxon>
        <taxon>Megaviricetes</taxon>
        <taxon>Algavirales</taxon>
        <taxon>Phycodnaviridae</taxon>
        <taxon>Chlorovirus</taxon>
    </lineage>
</organism>